<reference evidence="3" key="1">
    <citation type="submission" date="2019-08" db="EMBL/GenBank/DDBJ databases">
        <authorList>
            <person name="Zheng X."/>
        </authorList>
    </citation>
    <scope>NUCLEOTIDE SEQUENCE [LARGE SCALE GENOMIC DNA]</scope>
    <source>
        <strain evidence="3">FJAT-25496</strain>
    </source>
</reference>
<accession>A0A5B8Z6T1</accession>
<dbReference type="STRING" id="1742359.GCA_001439625_02560"/>
<keyword evidence="1" id="KW-0812">Transmembrane</keyword>
<name>A0A5B8Z6T1_CYTDA</name>
<proteinExistence type="predicted"/>
<dbReference type="AlphaFoldDB" id="A0A5B8Z6T1"/>
<dbReference type="KEGG" id="bda:FSZ17_16950"/>
<protein>
    <submittedName>
        <fullName evidence="2">Type II secretion system protein</fullName>
    </submittedName>
</protein>
<keyword evidence="3" id="KW-1185">Reference proteome</keyword>
<dbReference type="RefSeq" id="WP_057771781.1">
    <property type="nucleotide sequence ID" value="NZ_CP042593.1"/>
</dbReference>
<evidence type="ECO:0000313" key="3">
    <source>
        <dbReference type="Proteomes" id="UP000321555"/>
    </source>
</evidence>
<organism evidence="2 3">
    <name type="scientific">Cytobacillus dafuensis</name>
    <name type="common">Bacillus dafuensis</name>
    <dbReference type="NCBI Taxonomy" id="1742359"/>
    <lineage>
        <taxon>Bacteria</taxon>
        <taxon>Bacillati</taxon>
        <taxon>Bacillota</taxon>
        <taxon>Bacilli</taxon>
        <taxon>Bacillales</taxon>
        <taxon>Bacillaceae</taxon>
        <taxon>Cytobacillus</taxon>
    </lineage>
</organism>
<gene>
    <name evidence="2" type="ORF">FSZ17_16950</name>
</gene>
<dbReference type="EMBL" id="CP042593">
    <property type="protein sequence ID" value="QED48805.1"/>
    <property type="molecule type" value="Genomic_DNA"/>
</dbReference>
<evidence type="ECO:0000313" key="2">
    <source>
        <dbReference type="EMBL" id="QED48805.1"/>
    </source>
</evidence>
<dbReference type="OrthoDB" id="2967834at2"/>
<sequence length="156" mass="18023">MKIFSEKGLTLIEVLATLTISFIIFGSIYGVFISVNKNYTGLTEKNNLSQEANIIITTIKKYYLANSEFILKYNEDKETVFIGKNDSEPLIALTDQNIKIEEFLACKEEITGMNKKKCEDEDKYENITTWEPLYLKITLSNKKGQKYNIDTMINKY</sequence>
<dbReference type="Proteomes" id="UP000321555">
    <property type="component" value="Chromosome"/>
</dbReference>
<feature type="transmembrane region" description="Helical" evidence="1">
    <location>
        <begin position="12"/>
        <end position="32"/>
    </location>
</feature>
<evidence type="ECO:0000256" key="1">
    <source>
        <dbReference type="SAM" id="Phobius"/>
    </source>
</evidence>
<keyword evidence="1" id="KW-0472">Membrane</keyword>
<keyword evidence="1" id="KW-1133">Transmembrane helix</keyword>